<protein>
    <submittedName>
        <fullName evidence="3">Uncharacterized protein (TIGR03086 family)</fullName>
    </submittedName>
</protein>
<dbReference type="InterPro" id="IPR017520">
    <property type="entry name" value="CHP03086"/>
</dbReference>
<gene>
    <name evidence="3" type="ORF">EV188_105296</name>
</gene>
<comment type="caution">
    <text evidence="3">The sequence shown here is derived from an EMBL/GenBank/DDBJ whole genome shotgun (WGS) entry which is preliminary data.</text>
</comment>
<organism evidence="3 4">
    <name type="scientific">Actinomycetospora succinea</name>
    <dbReference type="NCBI Taxonomy" id="663603"/>
    <lineage>
        <taxon>Bacteria</taxon>
        <taxon>Bacillati</taxon>
        <taxon>Actinomycetota</taxon>
        <taxon>Actinomycetes</taxon>
        <taxon>Pseudonocardiales</taxon>
        <taxon>Pseudonocardiaceae</taxon>
        <taxon>Actinomycetospora</taxon>
    </lineage>
</organism>
<dbReference type="Pfam" id="PF11716">
    <property type="entry name" value="MDMPI_N"/>
    <property type="match status" value="1"/>
</dbReference>
<dbReference type="NCBIfam" id="TIGR03086">
    <property type="entry name" value="TIGR03086 family metal-binding protein"/>
    <property type="match status" value="1"/>
</dbReference>
<accession>A0A4R6VAE2</accession>
<dbReference type="GO" id="GO:0046872">
    <property type="term" value="F:metal ion binding"/>
    <property type="evidence" value="ECO:0007669"/>
    <property type="project" value="InterPro"/>
</dbReference>
<dbReference type="SUPFAM" id="SSF109854">
    <property type="entry name" value="DinB/YfiT-like putative metalloenzymes"/>
    <property type="match status" value="1"/>
</dbReference>
<dbReference type="InterPro" id="IPR024344">
    <property type="entry name" value="MDMPI_metal-binding"/>
</dbReference>
<dbReference type="RefSeq" id="WP_243741848.1">
    <property type="nucleotide sequence ID" value="NZ_BAABHR010000055.1"/>
</dbReference>
<reference evidence="3 4" key="1">
    <citation type="submission" date="2019-03" db="EMBL/GenBank/DDBJ databases">
        <title>Genomic Encyclopedia of Type Strains, Phase IV (KMG-IV): sequencing the most valuable type-strain genomes for metagenomic binning, comparative biology and taxonomic classification.</title>
        <authorList>
            <person name="Goeker M."/>
        </authorList>
    </citation>
    <scope>NUCLEOTIDE SEQUENCE [LARGE SCALE GENOMIC DNA]</scope>
    <source>
        <strain evidence="3 4">DSM 45775</strain>
    </source>
</reference>
<sequence length="222" mass="24133">MSDTADARALVPGAMDRVTARVRAVGAGIWRAPTPCTEWAVRDLVAHLCFEHLWAPHVLAGTSMGVVGDRYDGDLLHGDPPGAWDRAVARSRPTWAATDTHAARVHTIFGWIPVEEYAEQMLLDLTVHEWDLARGAGLDEELDPVGVDRALTYLRRDPVMLTGQGLWRPPVAPSSDEPRDVLLARLGRQVQMTPLEPPAAPVPCDRLDPPGAPAPRRAGSDS</sequence>
<dbReference type="Proteomes" id="UP000295705">
    <property type="component" value="Unassembled WGS sequence"/>
</dbReference>
<keyword evidence="4" id="KW-1185">Reference proteome</keyword>
<evidence type="ECO:0000259" key="2">
    <source>
        <dbReference type="Pfam" id="PF11716"/>
    </source>
</evidence>
<name>A0A4R6VAE2_9PSEU</name>
<evidence type="ECO:0000313" key="4">
    <source>
        <dbReference type="Proteomes" id="UP000295705"/>
    </source>
</evidence>
<dbReference type="Gene3D" id="1.20.120.450">
    <property type="entry name" value="dinb family like domain"/>
    <property type="match status" value="1"/>
</dbReference>
<dbReference type="AlphaFoldDB" id="A0A4R6VAE2"/>
<dbReference type="InterPro" id="IPR034660">
    <property type="entry name" value="DinB/YfiT-like"/>
</dbReference>
<feature type="domain" description="Mycothiol-dependent maleylpyruvate isomerase metal-binding" evidence="2">
    <location>
        <begin position="14"/>
        <end position="133"/>
    </location>
</feature>
<dbReference type="InterPro" id="IPR017517">
    <property type="entry name" value="Maleyloyr_isom"/>
</dbReference>
<feature type="region of interest" description="Disordered" evidence="1">
    <location>
        <begin position="188"/>
        <end position="222"/>
    </location>
</feature>
<evidence type="ECO:0000313" key="3">
    <source>
        <dbReference type="EMBL" id="TDQ55898.1"/>
    </source>
</evidence>
<evidence type="ECO:0000256" key="1">
    <source>
        <dbReference type="SAM" id="MobiDB-lite"/>
    </source>
</evidence>
<dbReference type="EMBL" id="SNYO01000005">
    <property type="protein sequence ID" value="TDQ55898.1"/>
    <property type="molecule type" value="Genomic_DNA"/>
</dbReference>
<dbReference type="NCBIfam" id="TIGR03083">
    <property type="entry name" value="maleylpyruvate isomerase family mycothiol-dependent enzyme"/>
    <property type="match status" value="1"/>
</dbReference>
<proteinExistence type="predicted"/>